<dbReference type="Pfam" id="PF00153">
    <property type="entry name" value="Mito_carr"/>
    <property type="match status" value="3"/>
</dbReference>
<keyword evidence="6" id="KW-1133">Transmembrane helix</keyword>
<sequence>MLLVVDHGENIYQSTSPTGSRVGVRSRKVAACIGFSQRSIGVRVVSLAGQLNHMNIIYKMVPEELPLSMKVAAAGSAACFADFITFPLDTAKVRLQLQGEANTKGPVKKIVLSQASNVANNAKKAVKQVEYKGLIGTLMTIAKKEGPKSLFNGLSAGLQRQLCFASVRLGMYDSVKCLYHQLIDGNTSHISIMARVGAGMTTGCLAVLIAQPTDVVKVRFQAQLRGSSNNRYSNTLQAYAKIAREEGAKGLWKGTASNASRNAIVNVSEIVCYDIIKEFFVSRKILEDAMPCHFTSAVIAGFCATLVASPVDVVKTRYMNSKPGTYSGAANCAAQMFSQEGFNAFYKG</sequence>
<keyword evidence="7 8" id="KW-0472">Membrane</keyword>
<evidence type="ECO:0000256" key="9">
    <source>
        <dbReference type="RuleBase" id="RU000488"/>
    </source>
</evidence>
<keyword evidence="3 9" id="KW-0813">Transport</keyword>
<dbReference type="InterPro" id="IPR018108">
    <property type="entry name" value="MCP_transmembrane"/>
</dbReference>
<dbReference type="Proteomes" id="UP000079169">
    <property type="component" value="Unplaced"/>
</dbReference>
<dbReference type="RefSeq" id="XP_026682764.1">
    <property type="nucleotide sequence ID" value="XM_026826963.1"/>
</dbReference>
<evidence type="ECO:0000256" key="8">
    <source>
        <dbReference type="PROSITE-ProRule" id="PRU00282"/>
    </source>
</evidence>
<protein>
    <submittedName>
        <fullName evidence="11">Mitochondrial uncoupling protein 2-like</fullName>
    </submittedName>
</protein>
<dbReference type="KEGG" id="dci:103513861"/>
<dbReference type="STRING" id="121845.A0A3Q0J2Q8"/>
<keyword evidence="10" id="KW-1185">Reference proteome</keyword>
<dbReference type="AlphaFoldDB" id="A0A3Q0J2Q8"/>
<evidence type="ECO:0000313" key="11">
    <source>
        <dbReference type="RefSeq" id="XP_026682764.1"/>
    </source>
</evidence>
<evidence type="ECO:0000256" key="3">
    <source>
        <dbReference type="ARBA" id="ARBA00022448"/>
    </source>
</evidence>
<name>A0A3Q0J2Q8_DIACI</name>
<feature type="repeat" description="Solcar" evidence="8">
    <location>
        <begin position="190"/>
        <end position="279"/>
    </location>
</feature>
<evidence type="ECO:0000256" key="5">
    <source>
        <dbReference type="ARBA" id="ARBA00022737"/>
    </source>
</evidence>
<evidence type="ECO:0000313" key="10">
    <source>
        <dbReference type="Proteomes" id="UP000079169"/>
    </source>
</evidence>
<evidence type="ECO:0000256" key="4">
    <source>
        <dbReference type="ARBA" id="ARBA00022692"/>
    </source>
</evidence>
<accession>A0A3Q0J2Q8</accession>
<dbReference type="GeneID" id="103513861"/>
<evidence type="ECO:0000256" key="7">
    <source>
        <dbReference type="ARBA" id="ARBA00023136"/>
    </source>
</evidence>
<dbReference type="PaxDb" id="121845-A0A3Q0J2Q8"/>
<organism evidence="10 11">
    <name type="scientific">Diaphorina citri</name>
    <name type="common">Asian citrus psyllid</name>
    <dbReference type="NCBI Taxonomy" id="121845"/>
    <lineage>
        <taxon>Eukaryota</taxon>
        <taxon>Metazoa</taxon>
        <taxon>Ecdysozoa</taxon>
        <taxon>Arthropoda</taxon>
        <taxon>Hexapoda</taxon>
        <taxon>Insecta</taxon>
        <taxon>Pterygota</taxon>
        <taxon>Neoptera</taxon>
        <taxon>Paraneoptera</taxon>
        <taxon>Hemiptera</taxon>
        <taxon>Sternorrhyncha</taxon>
        <taxon>Psylloidea</taxon>
        <taxon>Psyllidae</taxon>
        <taxon>Diaphorininae</taxon>
        <taxon>Diaphorina</taxon>
    </lineage>
</organism>
<keyword evidence="5" id="KW-0677">Repeat</keyword>
<comment type="similarity">
    <text evidence="2 9">Belongs to the mitochondrial carrier (TC 2.A.29) family.</text>
</comment>
<dbReference type="InterPro" id="IPR050391">
    <property type="entry name" value="Mito_Metabolite_Transporter"/>
</dbReference>
<dbReference type="SUPFAM" id="SSF103506">
    <property type="entry name" value="Mitochondrial carrier"/>
    <property type="match status" value="1"/>
</dbReference>
<dbReference type="Gene3D" id="1.50.40.10">
    <property type="entry name" value="Mitochondrial carrier domain"/>
    <property type="match status" value="1"/>
</dbReference>
<reference evidence="11" key="1">
    <citation type="submission" date="2025-08" db="UniProtKB">
        <authorList>
            <consortium name="RefSeq"/>
        </authorList>
    </citation>
    <scope>IDENTIFICATION</scope>
</reference>
<feature type="repeat" description="Solcar" evidence="8">
    <location>
        <begin position="288"/>
        <end position="348"/>
    </location>
</feature>
<evidence type="ECO:0000256" key="6">
    <source>
        <dbReference type="ARBA" id="ARBA00022989"/>
    </source>
</evidence>
<proteinExistence type="inferred from homology"/>
<feature type="repeat" description="Solcar" evidence="8">
    <location>
        <begin position="65"/>
        <end position="178"/>
    </location>
</feature>
<evidence type="ECO:0000256" key="2">
    <source>
        <dbReference type="ARBA" id="ARBA00006375"/>
    </source>
</evidence>
<dbReference type="PANTHER" id="PTHR45618">
    <property type="entry name" value="MITOCHONDRIAL DICARBOXYLATE CARRIER-RELATED"/>
    <property type="match status" value="1"/>
</dbReference>
<evidence type="ECO:0000256" key="1">
    <source>
        <dbReference type="ARBA" id="ARBA00004141"/>
    </source>
</evidence>
<gene>
    <name evidence="11" type="primary">LOC103513861</name>
</gene>
<comment type="subcellular location">
    <subcellularLocation>
        <location evidence="1">Membrane</location>
        <topology evidence="1">Multi-pass membrane protein</topology>
    </subcellularLocation>
</comment>
<dbReference type="GO" id="GO:0016020">
    <property type="term" value="C:membrane"/>
    <property type="evidence" value="ECO:0007669"/>
    <property type="project" value="UniProtKB-SubCell"/>
</dbReference>
<dbReference type="InterPro" id="IPR023395">
    <property type="entry name" value="MCP_dom_sf"/>
</dbReference>
<keyword evidence="4 8" id="KW-0812">Transmembrane</keyword>
<dbReference type="PROSITE" id="PS50920">
    <property type="entry name" value="SOLCAR"/>
    <property type="match status" value="3"/>
</dbReference>